<dbReference type="InParanoid" id="A0A165CPD1"/>
<organism evidence="1 2">
    <name type="scientific">Calocera cornea HHB12733</name>
    <dbReference type="NCBI Taxonomy" id="1353952"/>
    <lineage>
        <taxon>Eukaryota</taxon>
        <taxon>Fungi</taxon>
        <taxon>Dikarya</taxon>
        <taxon>Basidiomycota</taxon>
        <taxon>Agaricomycotina</taxon>
        <taxon>Dacrymycetes</taxon>
        <taxon>Dacrymycetales</taxon>
        <taxon>Dacrymycetaceae</taxon>
        <taxon>Calocera</taxon>
    </lineage>
</organism>
<evidence type="ECO:0000313" key="2">
    <source>
        <dbReference type="Proteomes" id="UP000076842"/>
    </source>
</evidence>
<sequence>MDQSYAELLKIPPVTHALLLSTLAVNLPCLLHLLSSYKILFVPELVMGGEVARMPTSFLYG</sequence>
<proteinExistence type="predicted"/>
<name>A0A165CPD1_9BASI</name>
<dbReference type="STRING" id="1353952.A0A165CPD1"/>
<dbReference type="OrthoDB" id="1716531at2759"/>
<dbReference type="Proteomes" id="UP000076842">
    <property type="component" value="Unassembled WGS sequence"/>
</dbReference>
<reference evidence="1 2" key="1">
    <citation type="journal article" date="2016" name="Mol. Biol. Evol.">
        <title>Comparative Genomics of Early-Diverging Mushroom-Forming Fungi Provides Insights into the Origins of Lignocellulose Decay Capabilities.</title>
        <authorList>
            <person name="Nagy L.G."/>
            <person name="Riley R."/>
            <person name="Tritt A."/>
            <person name="Adam C."/>
            <person name="Daum C."/>
            <person name="Floudas D."/>
            <person name="Sun H."/>
            <person name="Yadav J.S."/>
            <person name="Pangilinan J."/>
            <person name="Larsson K.H."/>
            <person name="Matsuura K."/>
            <person name="Barry K."/>
            <person name="Labutti K."/>
            <person name="Kuo R."/>
            <person name="Ohm R.A."/>
            <person name="Bhattacharya S.S."/>
            <person name="Shirouzu T."/>
            <person name="Yoshinaga Y."/>
            <person name="Martin F.M."/>
            <person name="Grigoriev I.V."/>
            <person name="Hibbett D.S."/>
        </authorList>
    </citation>
    <scope>NUCLEOTIDE SEQUENCE [LARGE SCALE GENOMIC DNA]</scope>
    <source>
        <strain evidence="1 2">HHB12733</strain>
    </source>
</reference>
<protein>
    <submittedName>
        <fullName evidence="1">Uncharacterized protein</fullName>
    </submittedName>
</protein>
<dbReference type="EMBL" id="KV424123">
    <property type="protein sequence ID" value="KZT51142.1"/>
    <property type="molecule type" value="Genomic_DNA"/>
</dbReference>
<feature type="non-terminal residue" evidence="1">
    <location>
        <position position="61"/>
    </location>
</feature>
<gene>
    <name evidence="1" type="ORF">CALCODRAFT_408110</name>
</gene>
<accession>A0A165CPD1</accession>
<keyword evidence="2" id="KW-1185">Reference proteome</keyword>
<evidence type="ECO:0000313" key="1">
    <source>
        <dbReference type="EMBL" id="KZT51142.1"/>
    </source>
</evidence>
<dbReference type="AlphaFoldDB" id="A0A165CPD1"/>